<dbReference type="EMBL" id="JBEAAL010000018">
    <property type="protein sequence ID" value="MEQ1407468.1"/>
    <property type="molecule type" value="Genomic_DNA"/>
</dbReference>
<feature type="transmembrane region" description="Helical" evidence="1">
    <location>
        <begin position="259"/>
        <end position="279"/>
    </location>
</feature>
<dbReference type="Proteomes" id="UP001496627">
    <property type="component" value="Unassembled WGS sequence"/>
</dbReference>
<protein>
    <submittedName>
        <fullName evidence="2">DUF1109 domain-containing protein</fullName>
    </submittedName>
</protein>
<dbReference type="Pfam" id="PF06532">
    <property type="entry name" value="NrsF"/>
    <property type="match status" value="1"/>
</dbReference>
<keyword evidence="1" id="KW-0472">Membrane</keyword>
<evidence type="ECO:0000313" key="2">
    <source>
        <dbReference type="EMBL" id="MEQ1407468.1"/>
    </source>
</evidence>
<keyword evidence="1" id="KW-0812">Transmembrane</keyword>
<evidence type="ECO:0000313" key="3">
    <source>
        <dbReference type="Proteomes" id="UP001496627"/>
    </source>
</evidence>
<gene>
    <name evidence="2" type="ORF">ABK249_21335</name>
</gene>
<feature type="transmembrane region" description="Helical" evidence="1">
    <location>
        <begin position="165"/>
        <end position="188"/>
    </location>
</feature>
<dbReference type="RefSeq" id="WP_320443043.1">
    <property type="nucleotide sequence ID" value="NZ_JBEAAL010000018.1"/>
</dbReference>
<feature type="transmembrane region" description="Helical" evidence="1">
    <location>
        <begin position="233"/>
        <end position="253"/>
    </location>
</feature>
<feature type="transmembrane region" description="Helical" evidence="1">
    <location>
        <begin position="136"/>
        <end position="153"/>
    </location>
</feature>
<evidence type="ECO:0000256" key="1">
    <source>
        <dbReference type="SAM" id="Phobius"/>
    </source>
</evidence>
<dbReference type="InterPro" id="IPR009495">
    <property type="entry name" value="NrsF"/>
</dbReference>
<feature type="transmembrane region" description="Helical" evidence="1">
    <location>
        <begin position="99"/>
        <end position="121"/>
    </location>
</feature>
<feature type="transmembrane region" description="Helical" evidence="1">
    <location>
        <begin position="200"/>
        <end position="221"/>
    </location>
</feature>
<name>A0ABV0M6F7_9HYPH</name>
<keyword evidence="1" id="KW-1133">Transmembrane helix</keyword>
<keyword evidence="3" id="KW-1185">Reference proteome</keyword>
<proteinExistence type="predicted"/>
<organism evidence="2 3">
    <name type="scientific">Neorhizobium phenanthreniclasticum</name>
    <dbReference type="NCBI Taxonomy" id="3157917"/>
    <lineage>
        <taxon>Bacteria</taxon>
        <taxon>Pseudomonadati</taxon>
        <taxon>Pseudomonadota</taxon>
        <taxon>Alphaproteobacteria</taxon>
        <taxon>Hyphomicrobiales</taxon>
        <taxon>Rhizobiaceae</taxon>
        <taxon>Rhizobium/Agrobacterium group</taxon>
        <taxon>Neorhizobium</taxon>
    </lineage>
</organism>
<reference evidence="2 3" key="1">
    <citation type="submission" date="2024-05" db="EMBL/GenBank/DDBJ databases">
        <title>Neorhizobium sp. Rsf11, a plant growth promoting and heavy metal resistant PAH-degrader.</title>
        <authorList>
            <person name="Golubev S.N."/>
            <person name="Muratova A.Y."/>
            <person name="Markelova M.I."/>
        </authorList>
    </citation>
    <scope>NUCLEOTIDE SEQUENCE [LARGE SCALE GENOMIC DNA]</scope>
    <source>
        <strain evidence="2 3">Rsf11</strain>
    </source>
</reference>
<comment type="caution">
    <text evidence="2">The sequence shown here is derived from an EMBL/GenBank/DDBJ whole genome shotgun (WGS) entry which is preliminary data.</text>
</comment>
<sequence>MKLHFSIASNSRSIVLQRDISNDDIRAPNRAMALVALIGYIVADWLRRCEKKLVRILTAVSASSRSLITRQSGVNGLNTDDLINLLAQDAPVRVRLGRALMAALVIGASVSAIVLVSTVGIRANMVEALQTSRVDFKIALTLILAIVGCNLVFRIGRPGVDIKAHVLAFFLPLILLVAGILVELFVLPMDAWKASMIGRYPNVCLIFIPLLSLAPFMAFFWALKHGAPENPGLAGAVAGLAAGGIGAAIYAWHCPDDSPLFVGSWYMIAIAIMTSLGYISGRRWLRW</sequence>
<accession>A0ABV0M6F7</accession>